<dbReference type="EMBL" id="CP065628">
    <property type="protein sequence ID" value="QPR31874.1"/>
    <property type="molecule type" value="Genomic_DNA"/>
</dbReference>
<dbReference type="AlphaFoldDB" id="A0AB37GEH8"/>
<keyword evidence="4" id="KW-1185">Reference proteome</keyword>
<organism evidence="1 3">
    <name type="scientific">Corynebacterium amycolatum</name>
    <dbReference type="NCBI Taxonomy" id="43765"/>
    <lineage>
        <taxon>Bacteria</taxon>
        <taxon>Bacillati</taxon>
        <taxon>Actinomycetota</taxon>
        <taxon>Actinomycetes</taxon>
        <taxon>Mycobacteriales</taxon>
        <taxon>Corynebacteriaceae</taxon>
        <taxon>Corynebacterium</taxon>
    </lineage>
</organism>
<dbReference type="EMBL" id="CP066023">
    <property type="protein sequence ID" value="QQB83751.1"/>
    <property type="molecule type" value="Genomic_DNA"/>
</dbReference>
<evidence type="ECO:0000313" key="2">
    <source>
        <dbReference type="EMBL" id="QQB83751.1"/>
    </source>
</evidence>
<name>A0AB37GEH8_CORAY</name>
<reference evidence="3 4" key="1">
    <citation type="submission" date="2020-12" db="EMBL/GenBank/DDBJ databases">
        <title>FDA dAtabase for Regulatory Grade micrObial Sequences (FDA-ARGOS): Supporting development and validation of Infectious Disease Dx tests.</title>
        <authorList>
            <person name="Sproer C."/>
            <person name="Gronow S."/>
            <person name="Severitt S."/>
            <person name="Schroder I."/>
            <person name="Tallon L."/>
            <person name="Sadzewicz L."/>
            <person name="Zhao X."/>
            <person name="Boylan J."/>
            <person name="Ott S."/>
            <person name="Bowen H."/>
            <person name="Vavikolanu K."/>
            <person name="Mehta A."/>
            <person name="Aluvathingal J."/>
            <person name="Nadendla S."/>
            <person name="Lowell S."/>
            <person name="Myers T."/>
            <person name="Yan Y."/>
            <person name="Sichtig H."/>
        </authorList>
    </citation>
    <scope>NUCLEOTIDE SEQUENCE [LARGE SCALE GENOMIC DNA]</scope>
    <source>
        <strain evidence="1 3">FDAARGOS_938</strain>
        <strain evidence="2 4">FDAARGOS_991</strain>
    </source>
</reference>
<dbReference type="RefSeq" id="WP_197915286.1">
    <property type="nucleotide sequence ID" value="NZ_CP065628.1"/>
</dbReference>
<evidence type="ECO:0000313" key="1">
    <source>
        <dbReference type="EMBL" id="QPR31874.1"/>
    </source>
</evidence>
<dbReference type="Proteomes" id="UP000595198">
    <property type="component" value="Chromosome"/>
</dbReference>
<proteinExistence type="predicted"/>
<gene>
    <name evidence="1" type="ORF">I6G95_05540</name>
    <name evidence="2" type="ORF">I6H48_06105</name>
</gene>
<accession>A0AB37GEH8</accession>
<protein>
    <recommendedName>
        <fullName evidence="5">BON domain-containing protein</fullName>
    </recommendedName>
</protein>
<evidence type="ECO:0008006" key="5">
    <source>
        <dbReference type="Google" id="ProtNLM"/>
    </source>
</evidence>
<dbReference type="Proteomes" id="UP000594774">
    <property type="component" value="Chromosome"/>
</dbReference>
<evidence type="ECO:0000313" key="4">
    <source>
        <dbReference type="Proteomes" id="UP000595198"/>
    </source>
</evidence>
<sequence length="60" mass="6266">MNNGIKNHFTASIRGVEVSVKHGCVEVRVNGVAQLDDDDVRAVISALDTANDIVSLGASS</sequence>
<evidence type="ECO:0000313" key="3">
    <source>
        <dbReference type="Proteomes" id="UP000594774"/>
    </source>
</evidence>